<sequence length="225" mass="26553">MFPQAVDPFPLLVLQLKDKFPLVVKWFSLPIDAQIAKELKEKLERENQRRSEQIARDEEIARIHAEEELQIMIDGLDRSNEVISKHLAEYDQAAADLTIGERIELINELVKYQDHHSKILQYQAQQKKPRTKKQKRDFYMAVIRNNLVWKAKDFKGEAAWLKMKGIRSEQESAKKQKISEKVRKEVKSFVEVPEEKIKEIMQLVPIEEVYVEALQVKHPIIDWKV</sequence>
<gene>
    <name evidence="2" type="ORF">Tci_847458</name>
</gene>
<feature type="coiled-coil region" evidence="1">
    <location>
        <begin position="33"/>
        <end position="60"/>
    </location>
</feature>
<evidence type="ECO:0000313" key="2">
    <source>
        <dbReference type="EMBL" id="GFC75488.1"/>
    </source>
</evidence>
<name>A0A699QX51_TANCI</name>
<reference evidence="2" key="1">
    <citation type="journal article" date="2019" name="Sci. Rep.">
        <title>Draft genome of Tanacetum cinerariifolium, the natural source of mosquito coil.</title>
        <authorList>
            <person name="Yamashiro T."/>
            <person name="Shiraishi A."/>
            <person name="Satake H."/>
            <person name="Nakayama K."/>
        </authorList>
    </citation>
    <scope>NUCLEOTIDE SEQUENCE</scope>
</reference>
<accession>A0A699QX51</accession>
<dbReference type="AlphaFoldDB" id="A0A699QX51"/>
<keyword evidence="1" id="KW-0175">Coiled coil</keyword>
<protein>
    <submittedName>
        <fullName evidence="2">Uncharacterized protein</fullName>
    </submittedName>
</protein>
<organism evidence="2">
    <name type="scientific">Tanacetum cinerariifolium</name>
    <name type="common">Dalmatian daisy</name>
    <name type="synonym">Chrysanthemum cinerariifolium</name>
    <dbReference type="NCBI Taxonomy" id="118510"/>
    <lineage>
        <taxon>Eukaryota</taxon>
        <taxon>Viridiplantae</taxon>
        <taxon>Streptophyta</taxon>
        <taxon>Embryophyta</taxon>
        <taxon>Tracheophyta</taxon>
        <taxon>Spermatophyta</taxon>
        <taxon>Magnoliopsida</taxon>
        <taxon>eudicotyledons</taxon>
        <taxon>Gunneridae</taxon>
        <taxon>Pentapetalae</taxon>
        <taxon>asterids</taxon>
        <taxon>campanulids</taxon>
        <taxon>Asterales</taxon>
        <taxon>Asteraceae</taxon>
        <taxon>Asteroideae</taxon>
        <taxon>Anthemideae</taxon>
        <taxon>Anthemidinae</taxon>
        <taxon>Tanacetum</taxon>
    </lineage>
</organism>
<comment type="caution">
    <text evidence="2">The sequence shown here is derived from an EMBL/GenBank/DDBJ whole genome shotgun (WGS) entry which is preliminary data.</text>
</comment>
<proteinExistence type="predicted"/>
<dbReference type="EMBL" id="BKCJ011051981">
    <property type="protein sequence ID" value="GFC75488.1"/>
    <property type="molecule type" value="Genomic_DNA"/>
</dbReference>
<feature type="non-terminal residue" evidence="2">
    <location>
        <position position="225"/>
    </location>
</feature>
<evidence type="ECO:0000256" key="1">
    <source>
        <dbReference type="SAM" id="Coils"/>
    </source>
</evidence>